<dbReference type="STRING" id="28087.Lsai_2325"/>
<dbReference type="PATRIC" id="fig|28087.4.peg.2499"/>
<evidence type="ECO:0000313" key="16">
    <source>
        <dbReference type="Proteomes" id="UP000054621"/>
    </source>
</evidence>
<dbReference type="Pfam" id="PF05134">
    <property type="entry name" value="T2SSL"/>
    <property type="match status" value="1"/>
</dbReference>
<evidence type="ECO:0000313" key="15">
    <source>
        <dbReference type="EMBL" id="KTD56195.1"/>
    </source>
</evidence>
<dbReference type="OrthoDB" id="7011844at2"/>
<gene>
    <name evidence="15" type="ORF">Lsai_2325</name>
</gene>
<dbReference type="SUPFAM" id="SSF53067">
    <property type="entry name" value="Actin-like ATPase domain"/>
    <property type="match status" value="1"/>
</dbReference>
<evidence type="ECO:0000256" key="5">
    <source>
        <dbReference type="ARBA" id="ARBA00022519"/>
    </source>
</evidence>
<evidence type="ECO:0000259" key="14">
    <source>
        <dbReference type="Pfam" id="PF12693"/>
    </source>
</evidence>
<evidence type="ECO:0000256" key="11">
    <source>
        <dbReference type="SAM" id="Coils"/>
    </source>
</evidence>
<evidence type="ECO:0000256" key="4">
    <source>
        <dbReference type="ARBA" id="ARBA00022475"/>
    </source>
</evidence>
<dbReference type="Gene3D" id="3.30.1360.100">
    <property type="entry name" value="General secretion pathway protein M, EpsM"/>
    <property type="match status" value="1"/>
</dbReference>
<dbReference type="InterPro" id="IPR007812">
    <property type="entry name" value="T2SS_protein-GspL"/>
</dbReference>
<dbReference type="InterPro" id="IPR025691">
    <property type="entry name" value="GspL_pp_dom"/>
</dbReference>
<keyword evidence="6 12" id="KW-0812">Transmembrane</keyword>
<keyword evidence="3 10" id="KW-0813">Transport</keyword>
<dbReference type="EMBL" id="LNYV01000034">
    <property type="protein sequence ID" value="KTD56195.1"/>
    <property type="molecule type" value="Genomic_DNA"/>
</dbReference>
<evidence type="ECO:0000256" key="9">
    <source>
        <dbReference type="ARBA" id="ARBA00023136"/>
    </source>
</evidence>
<dbReference type="GO" id="GO:0015627">
    <property type="term" value="C:type II protein secretion system complex"/>
    <property type="evidence" value="ECO:0007669"/>
    <property type="project" value="InterPro"/>
</dbReference>
<evidence type="ECO:0000256" key="12">
    <source>
        <dbReference type="SAM" id="Phobius"/>
    </source>
</evidence>
<feature type="coiled-coil region" evidence="11">
    <location>
        <begin position="338"/>
        <end position="365"/>
    </location>
</feature>
<keyword evidence="11" id="KW-0175">Coiled coil</keyword>
<feature type="domain" description="GspL periplasmic" evidence="14">
    <location>
        <begin position="233"/>
        <end position="377"/>
    </location>
</feature>
<keyword evidence="5" id="KW-0997">Cell inner membrane</keyword>
<dbReference type="eggNOG" id="COG3297">
    <property type="taxonomic scope" value="Bacteria"/>
</dbReference>
<dbReference type="Gene3D" id="3.30.420.380">
    <property type="match status" value="1"/>
</dbReference>
<evidence type="ECO:0000256" key="7">
    <source>
        <dbReference type="ARBA" id="ARBA00022927"/>
    </source>
</evidence>
<dbReference type="Pfam" id="PF12693">
    <property type="entry name" value="GspL_C"/>
    <property type="match status" value="1"/>
</dbReference>
<comment type="subcellular location">
    <subcellularLocation>
        <location evidence="1">Cell inner membrane</location>
        <topology evidence="1">Single-pass membrane protein</topology>
    </subcellularLocation>
</comment>
<comment type="similarity">
    <text evidence="2 10">Belongs to the GSP L family.</text>
</comment>
<evidence type="ECO:0000256" key="2">
    <source>
        <dbReference type="ARBA" id="ARBA00005318"/>
    </source>
</evidence>
<keyword evidence="4" id="KW-1003">Cell membrane</keyword>
<dbReference type="RefSeq" id="WP_027270218.1">
    <property type="nucleotide sequence ID" value="NZ_CAAAJE010000006.1"/>
</dbReference>
<accession>A0A0W0YI63</accession>
<dbReference type="GO" id="GO:0009276">
    <property type="term" value="C:Gram-negative-bacterium-type cell wall"/>
    <property type="evidence" value="ECO:0007669"/>
    <property type="project" value="InterPro"/>
</dbReference>
<keyword evidence="8 12" id="KW-1133">Transmembrane helix</keyword>
<comment type="function">
    <text evidence="10">Inner membrane component of the type II secretion system required for the energy-dependent secretion of extracellular factors such as proteases and toxins from the periplasm.</text>
</comment>
<evidence type="ECO:0000256" key="1">
    <source>
        <dbReference type="ARBA" id="ARBA00004377"/>
    </source>
</evidence>
<name>A0A0W0YI63_9GAMM</name>
<keyword evidence="9 12" id="KW-0472">Membrane</keyword>
<proteinExistence type="inferred from homology"/>
<feature type="transmembrane region" description="Helical" evidence="12">
    <location>
        <begin position="233"/>
        <end position="253"/>
    </location>
</feature>
<evidence type="ECO:0000259" key="13">
    <source>
        <dbReference type="Pfam" id="PF05134"/>
    </source>
</evidence>
<evidence type="ECO:0000256" key="6">
    <source>
        <dbReference type="ARBA" id="ARBA00022692"/>
    </source>
</evidence>
<dbReference type="InterPro" id="IPR043129">
    <property type="entry name" value="ATPase_NBD"/>
</dbReference>
<reference evidence="15 16" key="1">
    <citation type="submission" date="2015-11" db="EMBL/GenBank/DDBJ databases">
        <title>Genomic analysis of 38 Legionella species identifies large and diverse effector repertoires.</title>
        <authorList>
            <person name="Burstein D."/>
            <person name="Amaro F."/>
            <person name="Zusman T."/>
            <person name="Lifshitz Z."/>
            <person name="Cohen O."/>
            <person name="Gilbert J.A."/>
            <person name="Pupko T."/>
            <person name="Shuman H.A."/>
            <person name="Segal G."/>
        </authorList>
    </citation>
    <scope>NUCLEOTIDE SEQUENCE [LARGE SCALE GENOMIC DNA]</scope>
    <source>
        <strain evidence="15 16">Mt.St.Helens-4</strain>
    </source>
</reference>
<evidence type="ECO:0000256" key="10">
    <source>
        <dbReference type="PIRNR" id="PIRNR015761"/>
    </source>
</evidence>
<protein>
    <recommendedName>
        <fullName evidence="10">Type II secretion system protein L</fullName>
        <shortName evidence="10">T2SS protein L</shortName>
    </recommendedName>
</protein>
<feature type="domain" description="GspL cytoplasmic actin-ATPase-like" evidence="13">
    <location>
        <begin position="61"/>
        <end position="219"/>
    </location>
</feature>
<evidence type="ECO:0000256" key="8">
    <source>
        <dbReference type="ARBA" id="ARBA00022989"/>
    </source>
</evidence>
<evidence type="ECO:0000256" key="3">
    <source>
        <dbReference type="ARBA" id="ARBA00022448"/>
    </source>
</evidence>
<dbReference type="Proteomes" id="UP000054621">
    <property type="component" value="Unassembled WGS sequence"/>
</dbReference>
<sequence>MDTLFLFTKHLDENGCFCLKINADGTLIVPPAQRDFIEIKTLQHECKTLVIETSEQASLLNLELSWLPERKARAAIPYALEDKLAQSVDELHFAFDRARYQNNQYLITVVSKHRIRYLMQVFQEHDIEFVGITLDWFALEPKELCFNEATLLINTDEFKGALKEELIDIYLKNHPDQEPLLFTDSPPTYSSFPQKQEYSSVWIAQRLLKTKLMNLCQGEMQHGDKANLLKKKYLLTATLFCLWLISLLAVNAIQLHSLNKQTQKIDEQIAVIYHEFFPDAKQIISPKFRITQLLKSNNTEDQNRFWFLLNQFAKVMKNDRITLEQLRFQNKTLSVTLISTDFASLEELENELKKLQLKVKQTQASTHEQQVVATLELT</sequence>
<dbReference type="PIRSF" id="PIRSF015761">
    <property type="entry name" value="Protein_L"/>
    <property type="match status" value="1"/>
</dbReference>
<dbReference type="GO" id="GO:0015628">
    <property type="term" value="P:protein secretion by the type II secretion system"/>
    <property type="evidence" value="ECO:0007669"/>
    <property type="project" value="InterPro"/>
</dbReference>
<dbReference type="GO" id="GO:0005886">
    <property type="term" value="C:plasma membrane"/>
    <property type="evidence" value="ECO:0007669"/>
    <property type="project" value="UniProtKB-SubCell"/>
</dbReference>
<dbReference type="NCBIfam" id="TIGR01709">
    <property type="entry name" value="typeII_sec_gspL"/>
    <property type="match status" value="1"/>
</dbReference>
<dbReference type="AlphaFoldDB" id="A0A0W0YI63"/>
<comment type="caution">
    <text evidence="15">The sequence shown here is derived from an EMBL/GenBank/DDBJ whole genome shotgun (WGS) entry which is preliminary data.</text>
</comment>
<organism evidence="15 16">
    <name type="scientific">Legionella sainthelensi</name>
    <dbReference type="NCBI Taxonomy" id="28087"/>
    <lineage>
        <taxon>Bacteria</taxon>
        <taxon>Pseudomonadati</taxon>
        <taxon>Pseudomonadota</taxon>
        <taxon>Gammaproteobacteria</taxon>
        <taxon>Legionellales</taxon>
        <taxon>Legionellaceae</taxon>
        <taxon>Legionella</taxon>
    </lineage>
</organism>
<dbReference type="InterPro" id="IPR024230">
    <property type="entry name" value="GspL_cyto_dom"/>
</dbReference>
<keyword evidence="7 10" id="KW-0653">Protein transport</keyword>